<protein>
    <submittedName>
        <fullName evidence="10">Uracil-DNA glycosylase</fullName>
    </submittedName>
</protein>
<organism evidence="10 11">
    <name type="scientific">Candidatus Corynebacterium gallistercoris</name>
    <dbReference type="NCBI Taxonomy" id="2838530"/>
    <lineage>
        <taxon>Bacteria</taxon>
        <taxon>Bacillati</taxon>
        <taxon>Actinomycetota</taxon>
        <taxon>Actinomycetes</taxon>
        <taxon>Mycobacteriales</taxon>
        <taxon>Corynebacteriaceae</taxon>
        <taxon>Corynebacterium</taxon>
    </lineage>
</organism>
<reference evidence="10" key="1">
    <citation type="journal article" date="2021" name="PeerJ">
        <title>Extensive microbial diversity within the chicken gut microbiome revealed by metagenomics and culture.</title>
        <authorList>
            <person name="Gilroy R."/>
            <person name="Ravi A."/>
            <person name="Getino M."/>
            <person name="Pursley I."/>
            <person name="Horton D.L."/>
            <person name="Alikhan N.F."/>
            <person name="Baker D."/>
            <person name="Gharbi K."/>
            <person name="Hall N."/>
            <person name="Watson M."/>
            <person name="Adriaenssens E.M."/>
            <person name="Foster-Nyarko E."/>
            <person name="Jarju S."/>
            <person name="Secka A."/>
            <person name="Antonio M."/>
            <person name="Oren A."/>
            <person name="Chaudhuri R.R."/>
            <person name="La Ragione R."/>
            <person name="Hildebrand F."/>
            <person name="Pallen M.J."/>
        </authorList>
    </citation>
    <scope>NUCLEOTIDE SEQUENCE</scope>
    <source>
        <strain evidence="10">4376</strain>
    </source>
</reference>
<dbReference type="GO" id="GO:0006281">
    <property type="term" value="P:DNA repair"/>
    <property type="evidence" value="ECO:0007669"/>
    <property type="project" value="UniProtKB-KW"/>
</dbReference>
<dbReference type="PANTHER" id="PTHR33693">
    <property type="entry name" value="TYPE-5 URACIL-DNA GLYCOSYLASE"/>
    <property type="match status" value="1"/>
</dbReference>
<reference evidence="10" key="2">
    <citation type="submission" date="2021-04" db="EMBL/GenBank/DDBJ databases">
        <authorList>
            <person name="Gilroy R."/>
        </authorList>
    </citation>
    <scope>NUCLEOTIDE SEQUENCE</scope>
    <source>
        <strain evidence="10">4376</strain>
    </source>
</reference>
<evidence type="ECO:0000256" key="5">
    <source>
        <dbReference type="ARBA" id="ARBA00023004"/>
    </source>
</evidence>
<dbReference type="SUPFAM" id="SSF52141">
    <property type="entry name" value="Uracil-DNA glycosylase-like"/>
    <property type="match status" value="1"/>
</dbReference>
<evidence type="ECO:0000256" key="4">
    <source>
        <dbReference type="ARBA" id="ARBA00022801"/>
    </source>
</evidence>
<evidence type="ECO:0000256" key="6">
    <source>
        <dbReference type="ARBA" id="ARBA00023014"/>
    </source>
</evidence>
<proteinExistence type="predicted"/>
<evidence type="ECO:0000256" key="3">
    <source>
        <dbReference type="ARBA" id="ARBA00022763"/>
    </source>
</evidence>
<dbReference type="AlphaFoldDB" id="A0A9D1RY31"/>
<dbReference type="SMART" id="SM00987">
    <property type="entry name" value="UreE_C"/>
    <property type="match status" value="1"/>
</dbReference>
<evidence type="ECO:0000256" key="2">
    <source>
        <dbReference type="ARBA" id="ARBA00022723"/>
    </source>
</evidence>
<dbReference type="InterPro" id="IPR051536">
    <property type="entry name" value="UDG_Type-4/5"/>
</dbReference>
<keyword evidence="5" id="KW-0408">Iron</keyword>
<evidence type="ECO:0000313" key="10">
    <source>
        <dbReference type="EMBL" id="HIW95645.1"/>
    </source>
</evidence>
<evidence type="ECO:0000313" key="11">
    <source>
        <dbReference type="Proteomes" id="UP000824189"/>
    </source>
</evidence>
<keyword evidence="2" id="KW-0479">Metal-binding</keyword>
<sequence length="218" mass="23578">MSDVNRRLLPHPITGELFASPVPPGTGWPEDPATPSTPASATPEDIAARATEARTPDELQEFVSVCAACPRLVQWREELAVTKRAAFADQPYWSRPVPSFGAADSRRVIVGLAPSAHGSNRTGRNFTGDPAGEWLYRALFKAGACTAPRSVAAGDGMELTEARIIPPVHCAPPKNVPSAQEKSTCRLWFTKELELIRPLRILALGQVGWDSVFQAGRQ</sequence>
<comment type="caution">
    <text evidence="10">The sequence shown here is derived from an EMBL/GenBank/DDBJ whole genome shotgun (WGS) entry which is preliminary data.</text>
</comment>
<dbReference type="Pfam" id="PF03167">
    <property type="entry name" value="UDG"/>
    <property type="match status" value="1"/>
</dbReference>
<dbReference type="EMBL" id="DXFZ01000048">
    <property type="protein sequence ID" value="HIW95645.1"/>
    <property type="molecule type" value="Genomic_DNA"/>
</dbReference>
<name>A0A9D1RY31_9CORY</name>
<dbReference type="GO" id="GO:0046872">
    <property type="term" value="F:metal ion binding"/>
    <property type="evidence" value="ECO:0007669"/>
    <property type="project" value="UniProtKB-KW"/>
</dbReference>
<accession>A0A9D1RY31</accession>
<dbReference type="SMART" id="SM00986">
    <property type="entry name" value="UDG"/>
    <property type="match status" value="1"/>
</dbReference>
<gene>
    <name evidence="10" type="ORF">H9867_04050</name>
</gene>
<feature type="compositionally biased region" description="Low complexity" evidence="8">
    <location>
        <begin position="29"/>
        <end position="45"/>
    </location>
</feature>
<feature type="domain" description="Uracil-DNA glycosylase-like" evidence="9">
    <location>
        <begin position="98"/>
        <end position="217"/>
    </location>
</feature>
<evidence type="ECO:0000256" key="8">
    <source>
        <dbReference type="SAM" id="MobiDB-lite"/>
    </source>
</evidence>
<feature type="region of interest" description="Disordered" evidence="8">
    <location>
        <begin position="1"/>
        <end position="45"/>
    </location>
</feature>
<dbReference type="InterPro" id="IPR036895">
    <property type="entry name" value="Uracil-DNA_glycosylase-like_sf"/>
</dbReference>
<keyword evidence="1" id="KW-0004">4Fe-4S</keyword>
<evidence type="ECO:0000256" key="7">
    <source>
        <dbReference type="ARBA" id="ARBA00023204"/>
    </source>
</evidence>
<dbReference type="GO" id="GO:0051539">
    <property type="term" value="F:4 iron, 4 sulfur cluster binding"/>
    <property type="evidence" value="ECO:0007669"/>
    <property type="project" value="UniProtKB-KW"/>
</dbReference>
<keyword evidence="6" id="KW-0411">Iron-sulfur</keyword>
<dbReference type="PANTHER" id="PTHR33693:SF3">
    <property type="entry name" value="TYPE-5 URACIL-DNA GLYCOSYLASE"/>
    <property type="match status" value="1"/>
</dbReference>
<keyword evidence="3" id="KW-0227">DNA damage</keyword>
<evidence type="ECO:0000256" key="1">
    <source>
        <dbReference type="ARBA" id="ARBA00022485"/>
    </source>
</evidence>
<feature type="non-terminal residue" evidence="10">
    <location>
        <position position="218"/>
    </location>
</feature>
<evidence type="ECO:0000259" key="9">
    <source>
        <dbReference type="SMART" id="SM00986"/>
    </source>
</evidence>
<keyword evidence="7" id="KW-0234">DNA repair</keyword>
<dbReference type="GO" id="GO:0097506">
    <property type="term" value="F:deaminated base DNA N-glycosylase activity"/>
    <property type="evidence" value="ECO:0007669"/>
    <property type="project" value="UniProtKB-ARBA"/>
</dbReference>
<keyword evidence="4" id="KW-0378">Hydrolase</keyword>
<dbReference type="Proteomes" id="UP000824189">
    <property type="component" value="Unassembled WGS sequence"/>
</dbReference>
<dbReference type="InterPro" id="IPR005122">
    <property type="entry name" value="Uracil-DNA_glycosylase-like"/>
</dbReference>
<dbReference type="Gene3D" id="3.40.470.10">
    <property type="entry name" value="Uracil-DNA glycosylase-like domain"/>
    <property type="match status" value="1"/>
</dbReference>